<dbReference type="AlphaFoldDB" id="A0A9X3WPM3"/>
<name>A0A9X3WPM3_9BACI</name>
<dbReference type="EMBL" id="JAMQJZ010000009">
    <property type="protein sequence ID" value="MDC3421124.1"/>
    <property type="molecule type" value="Genomic_DNA"/>
</dbReference>
<protein>
    <submittedName>
        <fullName evidence="1">STAS/SEC14 domain-containing protein</fullName>
    </submittedName>
</protein>
<accession>A0A9X3WPM3</accession>
<sequence length="118" mass="13836">MLSIKTNDMPKVMELEIGGKVTEEDIKEFKNYFKQKEKEYDVFNVVITVNKMEYSFEGFIEELKFEANHLDKFNKVAVISDKKWVNAIGKLTNQIPNIEVENFDVNERGKALEWASHE</sequence>
<dbReference type="RefSeq" id="WP_259871813.1">
    <property type="nucleotide sequence ID" value="NZ_JAMQJZ010000009.1"/>
</dbReference>
<proteinExistence type="predicted"/>
<dbReference type="InterPro" id="IPR038396">
    <property type="entry name" value="SpoIIAA-like_sf"/>
</dbReference>
<gene>
    <name evidence="1" type="ORF">NC661_12165</name>
</gene>
<evidence type="ECO:0000313" key="1">
    <source>
        <dbReference type="EMBL" id="MDC3421124.1"/>
    </source>
</evidence>
<dbReference type="SUPFAM" id="SSF52091">
    <property type="entry name" value="SpoIIaa-like"/>
    <property type="match status" value="1"/>
</dbReference>
<reference evidence="1" key="1">
    <citation type="submission" date="2022-06" db="EMBL/GenBank/DDBJ databases">
        <title>Aquibacillus sp. a new bacterium isolated from soil saline samples.</title>
        <authorList>
            <person name="Galisteo C."/>
            <person name="De La Haba R."/>
            <person name="Sanchez-Porro C."/>
            <person name="Ventosa A."/>
        </authorList>
    </citation>
    <scope>NUCLEOTIDE SEQUENCE</scope>
    <source>
        <strain evidence="1">JCM 12387</strain>
    </source>
</reference>
<comment type="caution">
    <text evidence="1">The sequence shown here is derived from an EMBL/GenBank/DDBJ whole genome shotgun (WGS) entry which is preliminary data.</text>
</comment>
<evidence type="ECO:0000313" key="2">
    <source>
        <dbReference type="Proteomes" id="UP001145072"/>
    </source>
</evidence>
<dbReference type="Pfam" id="PF11964">
    <property type="entry name" value="SpoIIAA-like"/>
    <property type="match status" value="1"/>
</dbReference>
<dbReference type="Proteomes" id="UP001145072">
    <property type="component" value="Unassembled WGS sequence"/>
</dbReference>
<keyword evidence="2" id="KW-1185">Reference proteome</keyword>
<organism evidence="1 2">
    <name type="scientific">Aquibacillus koreensis</name>
    <dbReference type="NCBI Taxonomy" id="279446"/>
    <lineage>
        <taxon>Bacteria</taxon>
        <taxon>Bacillati</taxon>
        <taxon>Bacillota</taxon>
        <taxon>Bacilli</taxon>
        <taxon>Bacillales</taxon>
        <taxon>Bacillaceae</taxon>
        <taxon>Aquibacillus</taxon>
    </lineage>
</organism>
<dbReference type="InterPro" id="IPR021866">
    <property type="entry name" value="SpoIIAA-like"/>
</dbReference>
<dbReference type="InterPro" id="IPR036513">
    <property type="entry name" value="STAS_dom_sf"/>
</dbReference>
<dbReference type="Gene3D" id="3.40.50.10600">
    <property type="entry name" value="SpoIIaa-like domains"/>
    <property type="match status" value="1"/>
</dbReference>